<evidence type="ECO:0000313" key="2">
    <source>
        <dbReference type="EMBL" id="KKN25952.1"/>
    </source>
</evidence>
<dbReference type="AlphaFoldDB" id="A0A0F9PMZ6"/>
<evidence type="ECO:0000256" key="1">
    <source>
        <dbReference type="SAM" id="MobiDB-lite"/>
    </source>
</evidence>
<feature type="region of interest" description="Disordered" evidence="1">
    <location>
        <begin position="10"/>
        <end position="34"/>
    </location>
</feature>
<feature type="non-terminal residue" evidence="2">
    <location>
        <position position="643"/>
    </location>
</feature>
<reference evidence="2" key="1">
    <citation type="journal article" date="2015" name="Nature">
        <title>Complex archaea that bridge the gap between prokaryotes and eukaryotes.</title>
        <authorList>
            <person name="Spang A."/>
            <person name="Saw J.H."/>
            <person name="Jorgensen S.L."/>
            <person name="Zaremba-Niedzwiedzka K."/>
            <person name="Martijn J."/>
            <person name="Lind A.E."/>
            <person name="van Eijk R."/>
            <person name="Schleper C."/>
            <person name="Guy L."/>
            <person name="Ettema T.J."/>
        </authorList>
    </citation>
    <scope>NUCLEOTIDE SEQUENCE</scope>
</reference>
<sequence>MAYASIFSYRTAQEHQQREEEKRQREAQAERDRAAETFRAQNATRVETLTRRFNGAQADGFATDARLRVQQLKQNRDAGLFGREARQGIQSLSTRLNEANADAFKEAGEARIDELRERQQTVTATPTRPGGVLGGVGGGFDVTGGVPAPRFDVGGGEATATAQGRGGALARALNEEVPGFFFNYKNRQAFGSARGGIPEDIRLSGEVNPAQATKLAQRLDAGEFGDPSWPDNIGLRQTLQGITEQGVRQGIGGGVVGGAIGDVVGALGDQPALGGFPAQLAGVGGPSVSDVVRPVAERAGRVLKSEELLAGRVWEQVKYDVRHPGGGLLGTGLFSRPDTSQIEQLPDDHLIALRAVIGGEEDEAALDRELTELGLDSRILGPVFISPATYLPLERMGFFIRGLGKIKFGAGLEDDAARFTVDVLKRADVSAPAFRQTATAADISGQVTTDITPRAADVLATGATDVSGRVGADVSPRIADVPLATADIAGPRTGDVTALGSLGGPDINLAGTTVTRAGARAGKVGPGTFPGPDDLREGDITSPIPAPDAPPVASSWEDAVDTLTTAIEGQRLNIRGTTVAQSAEQAARLGRSEDIYRQALRAGKSNSEALRLQQASRRGKLTQADQVVVEIPEAQRQALWDRV</sequence>
<accession>A0A0F9PMZ6</accession>
<gene>
    <name evidence="2" type="ORF">LCGC14_0879440</name>
</gene>
<protein>
    <submittedName>
        <fullName evidence="2">Uncharacterized protein</fullName>
    </submittedName>
</protein>
<name>A0A0F9PMZ6_9ZZZZ</name>
<dbReference type="EMBL" id="LAZR01002757">
    <property type="protein sequence ID" value="KKN25952.1"/>
    <property type="molecule type" value="Genomic_DNA"/>
</dbReference>
<proteinExistence type="predicted"/>
<feature type="compositionally biased region" description="Basic and acidic residues" evidence="1">
    <location>
        <begin position="12"/>
        <end position="34"/>
    </location>
</feature>
<comment type="caution">
    <text evidence="2">The sequence shown here is derived from an EMBL/GenBank/DDBJ whole genome shotgun (WGS) entry which is preliminary data.</text>
</comment>
<organism evidence="2">
    <name type="scientific">marine sediment metagenome</name>
    <dbReference type="NCBI Taxonomy" id="412755"/>
    <lineage>
        <taxon>unclassified sequences</taxon>
        <taxon>metagenomes</taxon>
        <taxon>ecological metagenomes</taxon>
    </lineage>
</organism>